<evidence type="ECO:0000313" key="3">
    <source>
        <dbReference type="Proteomes" id="UP000002051"/>
    </source>
</evidence>
<dbReference type="EMBL" id="CM001219">
    <property type="protein sequence ID" value="KEH34503.1"/>
    <property type="molecule type" value="Genomic_DNA"/>
</dbReference>
<protein>
    <submittedName>
        <fullName evidence="1 2">Uncharacterized protein</fullName>
    </submittedName>
</protein>
<evidence type="ECO:0000313" key="1">
    <source>
        <dbReference type="EMBL" id="KEH34503.1"/>
    </source>
</evidence>
<keyword evidence="3" id="KW-1185">Reference proteome</keyword>
<gene>
    <name evidence="1" type="ordered locus">MTR_3g467460</name>
</gene>
<organism evidence="1 3">
    <name type="scientific">Medicago truncatula</name>
    <name type="common">Barrel medic</name>
    <name type="synonym">Medicago tribuloides</name>
    <dbReference type="NCBI Taxonomy" id="3880"/>
    <lineage>
        <taxon>Eukaryota</taxon>
        <taxon>Viridiplantae</taxon>
        <taxon>Streptophyta</taxon>
        <taxon>Embryophyta</taxon>
        <taxon>Tracheophyta</taxon>
        <taxon>Spermatophyta</taxon>
        <taxon>Magnoliopsida</taxon>
        <taxon>eudicotyledons</taxon>
        <taxon>Gunneridae</taxon>
        <taxon>Pentapetalae</taxon>
        <taxon>rosids</taxon>
        <taxon>fabids</taxon>
        <taxon>Fabales</taxon>
        <taxon>Fabaceae</taxon>
        <taxon>Papilionoideae</taxon>
        <taxon>50 kb inversion clade</taxon>
        <taxon>NPAAA clade</taxon>
        <taxon>Hologalegina</taxon>
        <taxon>IRL clade</taxon>
        <taxon>Trifolieae</taxon>
        <taxon>Medicago</taxon>
    </lineage>
</organism>
<accession>A0A072UZF8</accession>
<proteinExistence type="predicted"/>
<reference evidence="2" key="3">
    <citation type="submission" date="2015-04" db="UniProtKB">
        <authorList>
            <consortium name="EnsemblPlants"/>
        </authorList>
    </citation>
    <scope>IDENTIFICATION</scope>
    <source>
        <strain evidence="2">cv. Jemalong A17</strain>
    </source>
</reference>
<dbReference type="AlphaFoldDB" id="A0A072UZF8"/>
<dbReference type="HOGENOM" id="CLU_2100485_0_0_1"/>
<dbReference type="Proteomes" id="UP000002051">
    <property type="component" value="Chromosome 3"/>
</dbReference>
<name>A0A072UZF8_MEDTR</name>
<reference evidence="1 3" key="1">
    <citation type="journal article" date="2011" name="Nature">
        <title>The Medicago genome provides insight into the evolution of rhizobial symbioses.</title>
        <authorList>
            <person name="Young N.D."/>
            <person name="Debelle F."/>
            <person name="Oldroyd G.E."/>
            <person name="Geurts R."/>
            <person name="Cannon S.B."/>
            <person name="Udvardi M.K."/>
            <person name="Benedito V.A."/>
            <person name="Mayer K.F."/>
            <person name="Gouzy J."/>
            <person name="Schoof H."/>
            <person name="Van de Peer Y."/>
            <person name="Proost S."/>
            <person name="Cook D.R."/>
            <person name="Meyers B.C."/>
            <person name="Spannagl M."/>
            <person name="Cheung F."/>
            <person name="De Mita S."/>
            <person name="Krishnakumar V."/>
            <person name="Gundlach H."/>
            <person name="Zhou S."/>
            <person name="Mudge J."/>
            <person name="Bharti A.K."/>
            <person name="Murray J.D."/>
            <person name="Naoumkina M.A."/>
            <person name="Rosen B."/>
            <person name="Silverstein K.A."/>
            <person name="Tang H."/>
            <person name="Rombauts S."/>
            <person name="Zhao P.X."/>
            <person name="Zhou P."/>
            <person name="Barbe V."/>
            <person name="Bardou P."/>
            <person name="Bechner M."/>
            <person name="Bellec A."/>
            <person name="Berger A."/>
            <person name="Berges H."/>
            <person name="Bidwell S."/>
            <person name="Bisseling T."/>
            <person name="Choisne N."/>
            <person name="Couloux A."/>
            <person name="Denny R."/>
            <person name="Deshpande S."/>
            <person name="Dai X."/>
            <person name="Doyle J.J."/>
            <person name="Dudez A.M."/>
            <person name="Farmer A.D."/>
            <person name="Fouteau S."/>
            <person name="Franken C."/>
            <person name="Gibelin C."/>
            <person name="Gish J."/>
            <person name="Goldstein S."/>
            <person name="Gonzalez A.J."/>
            <person name="Green P.J."/>
            <person name="Hallab A."/>
            <person name="Hartog M."/>
            <person name="Hua A."/>
            <person name="Humphray S.J."/>
            <person name="Jeong D.H."/>
            <person name="Jing Y."/>
            <person name="Jocker A."/>
            <person name="Kenton S.M."/>
            <person name="Kim D.J."/>
            <person name="Klee K."/>
            <person name="Lai H."/>
            <person name="Lang C."/>
            <person name="Lin S."/>
            <person name="Macmil S.L."/>
            <person name="Magdelenat G."/>
            <person name="Matthews L."/>
            <person name="McCorrison J."/>
            <person name="Monaghan E.L."/>
            <person name="Mun J.H."/>
            <person name="Najar F.Z."/>
            <person name="Nicholson C."/>
            <person name="Noirot C."/>
            <person name="O'Bleness M."/>
            <person name="Paule C.R."/>
            <person name="Poulain J."/>
            <person name="Prion F."/>
            <person name="Qin B."/>
            <person name="Qu C."/>
            <person name="Retzel E.F."/>
            <person name="Riddle C."/>
            <person name="Sallet E."/>
            <person name="Samain S."/>
            <person name="Samson N."/>
            <person name="Sanders I."/>
            <person name="Saurat O."/>
            <person name="Scarpelli C."/>
            <person name="Schiex T."/>
            <person name="Segurens B."/>
            <person name="Severin A.J."/>
            <person name="Sherrier D.J."/>
            <person name="Shi R."/>
            <person name="Sims S."/>
            <person name="Singer S.R."/>
            <person name="Sinharoy S."/>
            <person name="Sterck L."/>
            <person name="Viollet A."/>
            <person name="Wang B.B."/>
            <person name="Wang K."/>
            <person name="Wang M."/>
            <person name="Wang X."/>
            <person name="Warfsmann J."/>
            <person name="Weissenbach J."/>
            <person name="White D.D."/>
            <person name="White J.D."/>
            <person name="Wiley G.B."/>
            <person name="Wincker P."/>
            <person name="Xing Y."/>
            <person name="Yang L."/>
            <person name="Yao Z."/>
            <person name="Ying F."/>
            <person name="Zhai J."/>
            <person name="Zhou L."/>
            <person name="Zuber A."/>
            <person name="Denarie J."/>
            <person name="Dixon R.A."/>
            <person name="May G.D."/>
            <person name="Schwartz D.C."/>
            <person name="Rogers J."/>
            <person name="Quetier F."/>
            <person name="Town C.D."/>
            <person name="Roe B.A."/>
        </authorList>
    </citation>
    <scope>NUCLEOTIDE SEQUENCE [LARGE SCALE GENOMIC DNA]</scope>
    <source>
        <strain evidence="1">A17</strain>
        <strain evidence="2 3">cv. Jemalong A17</strain>
    </source>
</reference>
<evidence type="ECO:0000313" key="2">
    <source>
        <dbReference type="EnsemblPlants" id="KEH34503"/>
    </source>
</evidence>
<sequence length="116" mass="12708">MKEALLCARKLNFLSEKRRVDSKWKGAQIAKIEVLYLKSLLNVSFSASNSKLPASSVIREFSILKAFNVSIHPPKLLIVMEVVWSPPVSGWIKGNCDGAFAVGKAVCGANFRNSKG</sequence>
<reference evidence="1 3" key="2">
    <citation type="journal article" date="2014" name="BMC Genomics">
        <title>An improved genome release (version Mt4.0) for the model legume Medicago truncatula.</title>
        <authorList>
            <person name="Tang H."/>
            <person name="Krishnakumar V."/>
            <person name="Bidwell S."/>
            <person name="Rosen B."/>
            <person name="Chan A."/>
            <person name="Zhou S."/>
            <person name="Gentzbittel L."/>
            <person name="Childs K.L."/>
            <person name="Yandell M."/>
            <person name="Gundlach H."/>
            <person name="Mayer K.F."/>
            <person name="Schwartz D.C."/>
            <person name="Town C.D."/>
        </authorList>
    </citation>
    <scope>GENOME REANNOTATION</scope>
    <source>
        <strain evidence="1">A17</strain>
        <strain evidence="2 3">cv. Jemalong A17</strain>
    </source>
</reference>
<dbReference type="EnsemblPlants" id="KEH34503">
    <property type="protein sequence ID" value="KEH34503"/>
    <property type="gene ID" value="MTR_3g467460"/>
</dbReference>